<evidence type="ECO:0000313" key="1">
    <source>
        <dbReference type="EMBL" id="ATZ21162.1"/>
    </source>
</evidence>
<accession>A0A2K8P337</accession>
<name>A0A2K8P337_9MOLU</name>
<organism evidence="1 2">
    <name type="scientific">Mesoplasma coleopterae</name>
    <dbReference type="NCBI Taxonomy" id="324078"/>
    <lineage>
        <taxon>Bacteria</taxon>
        <taxon>Bacillati</taxon>
        <taxon>Mycoplasmatota</taxon>
        <taxon>Mollicutes</taxon>
        <taxon>Entomoplasmatales</taxon>
        <taxon>Entomoplasmataceae</taxon>
        <taxon>Mesoplasma</taxon>
    </lineage>
</organism>
<dbReference type="EMBL" id="CP024968">
    <property type="protein sequence ID" value="ATZ21162.1"/>
    <property type="molecule type" value="Genomic_DNA"/>
</dbReference>
<keyword evidence="2" id="KW-1185">Reference proteome</keyword>
<dbReference type="KEGG" id="mcol:MCOLE_v1c06510"/>
<dbReference type="RefSeq" id="WP_100671446.1">
    <property type="nucleotide sequence ID" value="NZ_CP024968.1"/>
</dbReference>
<reference evidence="1 2" key="1">
    <citation type="submission" date="2017-11" db="EMBL/GenBank/DDBJ databases">
        <title>Genome sequence of Mesoplasma coleopterae BARC 779 (ATCC 49583).</title>
        <authorList>
            <person name="Lo W.-S."/>
            <person name="Kuo C.-H."/>
        </authorList>
    </citation>
    <scope>NUCLEOTIDE SEQUENCE [LARGE SCALE GENOMIC DNA]</scope>
    <source>
        <strain evidence="1 2">BARC 779</strain>
    </source>
</reference>
<evidence type="ECO:0000313" key="2">
    <source>
        <dbReference type="Proteomes" id="UP000232221"/>
    </source>
</evidence>
<dbReference type="AlphaFoldDB" id="A0A2K8P337"/>
<proteinExistence type="predicted"/>
<dbReference type="OrthoDB" id="388798at2"/>
<dbReference type="Proteomes" id="UP000232221">
    <property type="component" value="Chromosome"/>
</dbReference>
<protein>
    <submittedName>
        <fullName evidence="1">Uncharacterized protein</fullName>
    </submittedName>
</protein>
<gene>
    <name evidence="1" type="ORF">MCOLE_v1c06510</name>
</gene>
<sequence length="221" mass="26028">MSSIKSKHFINDISDYFEYDQDSLVLKLVKEIDYENINFNLTYYIDENKNLNIDSIDQLCQKEFPFIQSPSSKVLEQIFLRNKIAKELIINSVVQRKSESLKFEKNNEDHKIAINIAKSVVHDLNKFIYKNKINHSVANILLANVEADINFYGKIDLLLKSNDNWFLCIFKFSKSPYEDKYKYEAQLQKRLIESNSDIKNVKVFIFNPLADIVIKELKLQK</sequence>